<evidence type="ECO:0000313" key="8">
    <source>
        <dbReference type="Proteomes" id="UP000030689"/>
    </source>
</evidence>
<dbReference type="EMBL" id="KI517455">
    <property type="protein sequence ID" value="ESQ44288.1"/>
    <property type="molecule type" value="Genomic_DNA"/>
</dbReference>
<feature type="signal peptide" evidence="6">
    <location>
        <begin position="1"/>
        <end position="23"/>
    </location>
</feature>
<name>V4LWL6_EUTSA</name>
<dbReference type="Proteomes" id="UP000030689">
    <property type="component" value="Unassembled WGS sequence"/>
</dbReference>
<dbReference type="AlphaFoldDB" id="V4LWL6"/>
<dbReference type="PANTHER" id="PTHR31232">
    <property type="match status" value="1"/>
</dbReference>
<dbReference type="PANTHER" id="PTHR31232:SF131">
    <property type="entry name" value="PLANT SELF-INCOMPATIBILITY PROTEIN S1 FAMILY"/>
    <property type="match status" value="1"/>
</dbReference>
<gene>
    <name evidence="7" type="ORF">EUTSA_v10006292mg</name>
</gene>
<evidence type="ECO:0000256" key="3">
    <source>
        <dbReference type="ARBA" id="ARBA00022471"/>
    </source>
</evidence>
<evidence type="ECO:0000313" key="7">
    <source>
        <dbReference type="EMBL" id="ESQ44288.1"/>
    </source>
</evidence>
<evidence type="ECO:0000256" key="5">
    <source>
        <dbReference type="ARBA" id="ARBA00022729"/>
    </source>
</evidence>
<comment type="subcellular location">
    <subcellularLocation>
        <location evidence="1 6">Secreted</location>
    </subcellularLocation>
</comment>
<protein>
    <recommendedName>
        <fullName evidence="6">S-protein homolog</fullName>
    </recommendedName>
</protein>
<dbReference type="Pfam" id="PF05938">
    <property type="entry name" value="Self-incomp_S1"/>
    <property type="match status" value="1"/>
</dbReference>
<sequence>MMDSNKKLITLIILSLLVRVAISGKAGVVMGRDIYKWNFLPRIYVSITNNIDSGLRLYYSCSSNYLPFHREAAAGDWAWVADFRKSFWGQTRWACTFQFGGETHHFDIYRDNRDNVKNYQCQYCRWSIRRSGPCALNAQTGKYDLCYPWDT</sequence>
<feature type="chain" id="PRO_5025091740" description="S-protein homolog" evidence="6">
    <location>
        <begin position="24"/>
        <end position="151"/>
    </location>
</feature>
<evidence type="ECO:0000256" key="2">
    <source>
        <dbReference type="ARBA" id="ARBA00005581"/>
    </source>
</evidence>
<keyword evidence="3 6" id="KW-0713">Self-incompatibility</keyword>
<dbReference type="OMA" id="DICYAWD"/>
<keyword evidence="4 6" id="KW-0964">Secreted</keyword>
<dbReference type="KEGG" id="eus:EUTSA_v10006292mg"/>
<accession>V4LWL6</accession>
<dbReference type="GO" id="GO:0060320">
    <property type="term" value="P:rejection of self pollen"/>
    <property type="evidence" value="ECO:0007669"/>
    <property type="project" value="UniProtKB-KW"/>
</dbReference>
<dbReference type="GO" id="GO:0005576">
    <property type="term" value="C:extracellular region"/>
    <property type="evidence" value="ECO:0007669"/>
    <property type="project" value="UniProtKB-SubCell"/>
</dbReference>
<evidence type="ECO:0000256" key="1">
    <source>
        <dbReference type="ARBA" id="ARBA00004613"/>
    </source>
</evidence>
<dbReference type="InterPro" id="IPR010264">
    <property type="entry name" value="Self-incomp_S1"/>
</dbReference>
<comment type="similarity">
    <text evidence="2 6">Belongs to the plant self-incompatibility (S1) protein family.</text>
</comment>
<keyword evidence="5 6" id="KW-0732">Signal</keyword>
<keyword evidence="8" id="KW-1185">Reference proteome</keyword>
<dbReference type="OrthoDB" id="1038057at2759"/>
<evidence type="ECO:0000256" key="6">
    <source>
        <dbReference type="RuleBase" id="RU367044"/>
    </source>
</evidence>
<reference evidence="7 8" key="1">
    <citation type="journal article" date="2013" name="Front. Plant Sci.">
        <title>The Reference Genome of the Halophytic Plant Eutrema salsugineum.</title>
        <authorList>
            <person name="Yang R."/>
            <person name="Jarvis D.E."/>
            <person name="Chen H."/>
            <person name="Beilstein M.A."/>
            <person name="Grimwood J."/>
            <person name="Jenkins J."/>
            <person name="Shu S."/>
            <person name="Prochnik S."/>
            <person name="Xin M."/>
            <person name="Ma C."/>
            <person name="Schmutz J."/>
            <person name="Wing R.A."/>
            <person name="Mitchell-Olds T."/>
            <person name="Schumaker K.S."/>
            <person name="Wang X."/>
        </authorList>
    </citation>
    <scope>NUCLEOTIDE SEQUENCE [LARGE SCALE GENOMIC DNA]</scope>
</reference>
<organism evidence="7 8">
    <name type="scientific">Eutrema salsugineum</name>
    <name type="common">Saltwater cress</name>
    <name type="synonym">Sisymbrium salsugineum</name>
    <dbReference type="NCBI Taxonomy" id="72664"/>
    <lineage>
        <taxon>Eukaryota</taxon>
        <taxon>Viridiplantae</taxon>
        <taxon>Streptophyta</taxon>
        <taxon>Embryophyta</taxon>
        <taxon>Tracheophyta</taxon>
        <taxon>Spermatophyta</taxon>
        <taxon>Magnoliopsida</taxon>
        <taxon>eudicotyledons</taxon>
        <taxon>Gunneridae</taxon>
        <taxon>Pentapetalae</taxon>
        <taxon>rosids</taxon>
        <taxon>malvids</taxon>
        <taxon>Brassicales</taxon>
        <taxon>Brassicaceae</taxon>
        <taxon>Eutremeae</taxon>
        <taxon>Eutrema</taxon>
    </lineage>
</organism>
<evidence type="ECO:0000256" key="4">
    <source>
        <dbReference type="ARBA" id="ARBA00022525"/>
    </source>
</evidence>
<proteinExistence type="inferred from homology"/>
<dbReference type="Gramene" id="ESQ44288">
    <property type="protein sequence ID" value="ESQ44288"/>
    <property type="gene ID" value="EUTSA_v10006292mg"/>
</dbReference>